<evidence type="ECO:0000313" key="12">
    <source>
        <dbReference type="EMBL" id="AER54592.1"/>
    </source>
</evidence>
<dbReference type="PANTHER" id="PTHR11434">
    <property type="entry name" value="NADH-UBIQUINONE OXIDOREDUCTASE SUBUNIT ND4L"/>
    <property type="match status" value="1"/>
</dbReference>
<keyword evidence="5 11" id="KW-0812">Transmembrane</keyword>
<gene>
    <name evidence="12" type="primary">nad4L</name>
</gene>
<dbReference type="NCBIfam" id="NF004323">
    <property type="entry name" value="PRK05715.1-5"/>
    <property type="match status" value="1"/>
</dbReference>
<evidence type="ECO:0000256" key="4">
    <source>
        <dbReference type="ARBA" id="ARBA00022448"/>
    </source>
</evidence>
<organism evidence="12">
    <name type="scientific">Lucernaria janetae</name>
    <name type="common">Jellyfish</name>
    <dbReference type="NCBI Taxonomy" id="313506"/>
    <lineage>
        <taxon>Eukaryota</taxon>
        <taxon>Metazoa</taxon>
        <taxon>Cnidaria</taxon>
        <taxon>Staurozoa</taxon>
        <taxon>Stauromedusae</taxon>
        <taxon>Myostaurida</taxon>
        <taxon>Lucernariidae</taxon>
        <taxon>Lucernaria</taxon>
    </lineage>
</organism>
<evidence type="ECO:0000256" key="3">
    <source>
        <dbReference type="ARBA" id="ARBA00016612"/>
    </source>
</evidence>
<dbReference type="GO" id="GO:0030964">
    <property type="term" value="C:NADH dehydrogenase complex"/>
    <property type="evidence" value="ECO:0007669"/>
    <property type="project" value="TreeGrafter"/>
</dbReference>
<keyword evidence="7 11" id="KW-1133">Transmembrane helix</keyword>
<evidence type="ECO:0000256" key="1">
    <source>
        <dbReference type="ARBA" id="ARBA00004141"/>
    </source>
</evidence>
<proteinExistence type="inferred from homology"/>
<dbReference type="AlphaFoldDB" id="G9ISU3"/>
<dbReference type="PANTHER" id="PTHR11434:SF16">
    <property type="entry name" value="NADH-UBIQUINONE OXIDOREDUCTASE CHAIN 4L"/>
    <property type="match status" value="1"/>
</dbReference>
<keyword evidence="6" id="KW-1278">Translocase</keyword>
<dbReference type="Gene3D" id="1.10.287.3510">
    <property type="match status" value="1"/>
</dbReference>
<evidence type="ECO:0000256" key="7">
    <source>
        <dbReference type="ARBA" id="ARBA00022989"/>
    </source>
</evidence>
<evidence type="ECO:0000256" key="9">
    <source>
        <dbReference type="ARBA" id="ARBA00023136"/>
    </source>
</evidence>
<comment type="subcellular location">
    <subcellularLocation>
        <location evidence="1">Membrane</location>
        <topology evidence="1">Multi-pass membrane protein</topology>
    </subcellularLocation>
</comment>
<evidence type="ECO:0000256" key="6">
    <source>
        <dbReference type="ARBA" id="ARBA00022967"/>
    </source>
</evidence>
<keyword evidence="4" id="KW-0813">Transport</keyword>
<dbReference type="Pfam" id="PF00420">
    <property type="entry name" value="Oxidored_q2"/>
    <property type="match status" value="1"/>
</dbReference>
<dbReference type="HAMAP" id="MF_01456">
    <property type="entry name" value="NDH1_NuoK"/>
    <property type="match status" value="1"/>
</dbReference>
<feature type="transmembrane region" description="Helical" evidence="11">
    <location>
        <begin position="59"/>
        <end position="83"/>
    </location>
</feature>
<geneLocation type="mitochondrion" evidence="12"/>
<comment type="similarity">
    <text evidence="2">Belongs to the complex I subunit 4L family.</text>
</comment>
<name>G9ISU3_LUCJA</name>
<dbReference type="GO" id="GO:0042773">
    <property type="term" value="P:ATP synthesis coupled electron transport"/>
    <property type="evidence" value="ECO:0007669"/>
    <property type="project" value="InterPro"/>
</dbReference>
<keyword evidence="12" id="KW-0496">Mitochondrion</keyword>
<keyword evidence="9 11" id="KW-0472">Membrane</keyword>
<dbReference type="InterPro" id="IPR039428">
    <property type="entry name" value="NUOK/Mnh_C1-like"/>
</dbReference>
<evidence type="ECO:0000256" key="8">
    <source>
        <dbReference type="ARBA" id="ARBA00023027"/>
    </source>
</evidence>
<evidence type="ECO:0000256" key="11">
    <source>
        <dbReference type="SAM" id="Phobius"/>
    </source>
</evidence>
<protein>
    <recommendedName>
        <fullName evidence="3">NADH-ubiquinone oxidoreductase chain 4L</fullName>
    </recommendedName>
    <alternativeName>
        <fullName evidence="10">NADH dehydrogenase subunit 4L</fullName>
    </alternativeName>
</protein>
<dbReference type="EMBL" id="JN700946">
    <property type="protein sequence ID" value="AER54592.1"/>
    <property type="molecule type" value="Genomic_DNA"/>
</dbReference>
<dbReference type="NCBIfam" id="NF004320">
    <property type="entry name" value="PRK05715.1-2"/>
    <property type="match status" value="1"/>
</dbReference>
<evidence type="ECO:0000256" key="2">
    <source>
        <dbReference type="ARBA" id="ARBA00010519"/>
    </source>
</evidence>
<keyword evidence="12" id="KW-0560">Oxidoreductase</keyword>
<sequence>MSEWFFLLALALFTLGSTGIVLNRGNLILTIMSIELMFLASAFLLLLGSNWMDTLETQIFTLLILTVAAAESAIGLAILIAFFRLKGTIAIQAFSLLRG</sequence>
<evidence type="ECO:0000256" key="10">
    <source>
        <dbReference type="ARBA" id="ARBA00031586"/>
    </source>
</evidence>
<accession>G9ISU3</accession>
<feature type="transmembrane region" description="Helical" evidence="11">
    <location>
        <begin position="29"/>
        <end position="47"/>
    </location>
</feature>
<keyword evidence="8" id="KW-0520">NAD</keyword>
<evidence type="ECO:0000256" key="5">
    <source>
        <dbReference type="ARBA" id="ARBA00022692"/>
    </source>
</evidence>
<dbReference type="GO" id="GO:0016651">
    <property type="term" value="F:oxidoreductase activity, acting on NAD(P)H"/>
    <property type="evidence" value="ECO:0007669"/>
    <property type="project" value="InterPro"/>
</dbReference>
<dbReference type="InterPro" id="IPR001133">
    <property type="entry name" value="NADH_UbQ_OxRdtase_chain4L/K"/>
</dbReference>
<reference evidence="12" key="1">
    <citation type="journal article" date="2012" name="Genome Biol. Evol.">
        <title>Evolution of linear mitochondrial genomes in medusozoan cnidarians.</title>
        <authorList>
            <person name="Kayal E."/>
            <person name="Bentlage B."/>
            <person name="Collins A.G."/>
            <person name="Kayal M."/>
            <person name="Pirro S."/>
            <person name="Lavrov D.V."/>
        </authorList>
    </citation>
    <scope>NUCLEOTIDE SEQUENCE</scope>
</reference>